<evidence type="ECO:0008006" key="3">
    <source>
        <dbReference type="Google" id="ProtNLM"/>
    </source>
</evidence>
<dbReference type="Proteomes" id="UP000075324">
    <property type="component" value="Unassembled WGS sequence"/>
</dbReference>
<accession>A0A150N1D0</accession>
<organism evidence="1 2">
    <name type="scientific">Parageobacillus toebii</name>
    <dbReference type="NCBI Taxonomy" id="153151"/>
    <lineage>
        <taxon>Bacteria</taxon>
        <taxon>Bacillati</taxon>
        <taxon>Bacillota</taxon>
        <taxon>Bacilli</taxon>
        <taxon>Bacillales</taxon>
        <taxon>Anoxybacillaceae</taxon>
        <taxon>Parageobacillus</taxon>
    </lineage>
</organism>
<evidence type="ECO:0000313" key="1">
    <source>
        <dbReference type="EMBL" id="KYD30515.1"/>
    </source>
</evidence>
<name>A0A150N1D0_9BACL</name>
<dbReference type="AlphaFoldDB" id="A0A150N1D0"/>
<reference evidence="1 2" key="1">
    <citation type="submission" date="2016-01" db="EMBL/GenBank/DDBJ databases">
        <title>Draft Genome Sequences of Seven Thermophilic Sporeformers Isolated from Foods.</title>
        <authorList>
            <person name="Berendsen E.M."/>
            <person name="Wells-Bennik M.H."/>
            <person name="Krawcyk A.O."/>
            <person name="De Jong A."/>
            <person name="Holsappel S."/>
            <person name="Eijlander R.T."/>
            <person name="Kuipers O.P."/>
        </authorList>
    </citation>
    <scope>NUCLEOTIDE SEQUENCE [LARGE SCALE GENOMIC DNA]</scope>
    <source>
        <strain evidence="1 2">B4110</strain>
    </source>
</reference>
<evidence type="ECO:0000313" key="2">
    <source>
        <dbReference type="Proteomes" id="UP000075324"/>
    </source>
</evidence>
<proteinExistence type="predicted"/>
<protein>
    <recommendedName>
        <fullName evidence="3">PIN domain-containing protein</fullName>
    </recommendedName>
</protein>
<gene>
    <name evidence="1" type="ORF">B4110_2206</name>
</gene>
<dbReference type="EMBL" id="LQYW01000051">
    <property type="protein sequence ID" value="KYD30515.1"/>
    <property type="molecule type" value="Genomic_DNA"/>
</dbReference>
<sequence length="40" mass="4506">MIQIFYLDASVLMESVKKNQGFPVRQAEFFAANACEQPAL</sequence>
<comment type="caution">
    <text evidence="1">The sequence shown here is derived from an EMBL/GenBank/DDBJ whole genome shotgun (WGS) entry which is preliminary data.</text>
</comment>